<evidence type="ECO:0000313" key="1">
    <source>
        <dbReference type="EMBL" id="BBO91601.1"/>
    </source>
</evidence>
<dbReference type="Proteomes" id="UP000422108">
    <property type="component" value="Chromosome"/>
</dbReference>
<dbReference type="RefSeq" id="WP_231717117.1">
    <property type="nucleotide sequence ID" value="NZ_AP021879.1"/>
</dbReference>
<dbReference type="AlphaFoldDB" id="A0A5K8AG58"/>
<evidence type="ECO:0008006" key="3">
    <source>
        <dbReference type="Google" id="ProtNLM"/>
    </source>
</evidence>
<gene>
    <name evidence="1" type="ORF">DSCOOX_47810</name>
</gene>
<accession>A0A5K8AG58</accession>
<evidence type="ECO:0000313" key="2">
    <source>
        <dbReference type="Proteomes" id="UP000422108"/>
    </source>
</evidence>
<organism evidence="1 2">
    <name type="scientific">Desulfosarcina ovata subsp. ovata</name>
    <dbReference type="NCBI Taxonomy" id="2752305"/>
    <lineage>
        <taxon>Bacteria</taxon>
        <taxon>Pseudomonadati</taxon>
        <taxon>Thermodesulfobacteriota</taxon>
        <taxon>Desulfobacteria</taxon>
        <taxon>Desulfobacterales</taxon>
        <taxon>Desulfosarcinaceae</taxon>
        <taxon>Desulfosarcina</taxon>
    </lineage>
</organism>
<reference evidence="1 2" key="1">
    <citation type="submission" date="2019-11" db="EMBL/GenBank/DDBJ databases">
        <title>Comparative genomics of hydrocarbon-degrading Desulfosarcina strains.</title>
        <authorList>
            <person name="Watanabe M."/>
            <person name="Kojima H."/>
            <person name="Fukui M."/>
        </authorList>
    </citation>
    <scope>NUCLEOTIDE SEQUENCE [LARGE SCALE GENOMIC DNA]</scope>
    <source>
        <strain evidence="2">oXyS1</strain>
    </source>
</reference>
<sequence>MDGAVGRFAFETHFAFDENGVRFDSSQSIFAPLGTNQFYLTTGFKERAMIMGNTEGSFRKTSKWLNFIRHQIEGGTPHRTLHDQTQKEGRELIDHLKQKADDLNHGNFSADGCCINPDIPRGGEPISIPMDEVHKALSKGSFDYNPIELLNNPVIYEEPSQTVNISIDDVTPKRQKGTRESPKITEHTRKYVHDTVCHIEHGGPKYVLAADGTKSCLWLLIAFLLSNFLFGKRLQIFTDGHKALNAAIVKQFGWYNNMQIVLDWFHLCKKFKEELSMGMKGRKLRNETLRAVMPLLWHGLTNKAISYLENIPASEIKDENHIQKLIDYLGRNKSSIPNYDMRKRLNLRNSSNVGEKMNDLVVSNRQKKNGMSWAKKGSLNLAIITTLKINDEYHNWFSNKEVKFSLGFSQK</sequence>
<name>A0A5K8AG58_9BACT</name>
<proteinExistence type="predicted"/>
<dbReference type="EMBL" id="AP021879">
    <property type="protein sequence ID" value="BBO91601.1"/>
    <property type="molecule type" value="Genomic_DNA"/>
</dbReference>
<keyword evidence="2" id="KW-1185">Reference proteome</keyword>
<protein>
    <recommendedName>
        <fullName evidence="3">ISKra4 family transposase</fullName>
    </recommendedName>
</protein>